<sequence length="100" mass="10970">MGRWGEEGDRPQYGGHGGGHGGGFGGFKHRHVFNPPPMDRTDPLCEFKMTGYRSFLSSDLLEMFQSDKPVEAMAPPPRIHNVHKAITVGDTLGALLSSYK</sequence>
<gene>
    <name evidence="2" type="ORF">KIPB_013469</name>
</gene>
<evidence type="ECO:0000313" key="3">
    <source>
        <dbReference type="Proteomes" id="UP000265618"/>
    </source>
</evidence>
<protein>
    <submittedName>
        <fullName evidence="2">Uncharacterized protein</fullName>
    </submittedName>
</protein>
<comment type="caution">
    <text evidence="2">The sequence shown here is derived from an EMBL/GenBank/DDBJ whole genome shotgun (WGS) entry which is preliminary data.</text>
</comment>
<evidence type="ECO:0000256" key="1">
    <source>
        <dbReference type="SAM" id="MobiDB-lite"/>
    </source>
</evidence>
<dbReference type="Proteomes" id="UP000265618">
    <property type="component" value="Unassembled WGS sequence"/>
</dbReference>
<feature type="compositionally biased region" description="Basic and acidic residues" evidence="1">
    <location>
        <begin position="1"/>
        <end position="10"/>
    </location>
</feature>
<feature type="non-terminal residue" evidence="2">
    <location>
        <position position="1"/>
    </location>
</feature>
<dbReference type="AlphaFoldDB" id="A0A9K3GPK4"/>
<keyword evidence="3" id="KW-1185">Reference proteome</keyword>
<proteinExistence type="predicted"/>
<organism evidence="2 3">
    <name type="scientific">Kipferlia bialata</name>
    <dbReference type="NCBI Taxonomy" id="797122"/>
    <lineage>
        <taxon>Eukaryota</taxon>
        <taxon>Metamonada</taxon>
        <taxon>Carpediemonas-like organisms</taxon>
        <taxon>Kipferlia</taxon>
    </lineage>
</organism>
<feature type="region of interest" description="Disordered" evidence="1">
    <location>
        <begin position="1"/>
        <end position="35"/>
    </location>
</feature>
<name>A0A9K3GPK4_9EUKA</name>
<accession>A0A9K3GPK4</accession>
<dbReference type="EMBL" id="BDIP01006414">
    <property type="protein sequence ID" value="GIQ90612.1"/>
    <property type="molecule type" value="Genomic_DNA"/>
</dbReference>
<feature type="compositionally biased region" description="Gly residues" evidence="1">
    <location>
        <begin position="14"/>
        <end position="26"/>
    </location>
</feature>
<reference evidence="2 3" key="1">
    <citation type="journal article" date="2018" name="PLoS ONE">
        <title>The draft genome of Kipferlia bialata reveals reductive genome evolution in fornicate parasites.</title>
        <authorList>
            <person name="Tanifuji G."/>
            <person name="Takabayashi S."/>
            <person name="Kume K."/>
            <person name="Takagi M."/>
            <person name="Nakayama T."/>
            <person name="Kamikawa R."/>
            <person name="Inagaki Y."/>
            <person name="Hashimoto T."/>
        </authorList>
    </citation>
    <scope>NUCLEOTIDE SEQUENCE [LARGE SCALE GENOMIC DNA]</scope>
    <source>
        <strain evidence="2">NY0173</strain>
    </source>
</reference>
<evidence type="ECO:0000313" key="2">
    <source>
        <dbReference type="EMBL" id="GIQ90612.1"/>
    </source>
</evidence>